<dbReference type="SFLD" id="SFLDF00027">
    <property type="entry name" value="p-type_atpase"/>
    <property type="match status" value="1"/>
</dbReference>
<feature type="transmembrane region" description="Helical" evidence="7">
    <location>
        <begin position="680"/>
        <end position="699"/>
    </location>
</feature>
<evidence type="ECO:0000256" key="5">
    <source>
        <dbReference type="ARBA" id="ARBA00023136"/>
    </source>
</evidence>
<feature type="transmembrane region" description="Helical" evidence="7">
    <location>
        <begin position="705"/>
        <end position="724"/>
    </location>
</feature>
<evidence type="ECO:0000256" key="6">
    <source>
        <dbReference type="SAM" id="MobiDB-lite"/>
    </source>
</evidence>
<dbReference type="Gene3D" id="3.40.1110.10">
    <property type="entry name" value="Calcium-transporting ATPase, cytoplasmic domain N"/>
    <property type="match status" value="1"/>
</dbReference>
<feature type="transmembrane region" description="Helical" evidence="7">
    <location>
        <begin position="63"/>
        <end position="81"/>
    </location>
</feature>
<dbReference type="SFLD" id="SFLDG00002">
    <property type="entry name" value="C1.7:_P-type_atpase_like"/>
    <property type="match status" value="1"/>
</dbReference>
<feature type="region of interest" description="Disordered" evidence="6">
    <location>
        <begin position="30"/>
        <end position="51"/>
    </location>
</feature>
<dbReference type="InterPro" id="IPR023214">
    <property type="entry name" value="HAD_sf"/>
</dbReference>
<dbReference type="InterPro" id="IPR036412">
    <property type="entry name" value="HAD-like_sf"/>
</dbReference>
<feature type="transmembrane region" description="Helical" evidence="7">
    <location>
        <begin position="232"/>
        <end position="251"/>
    </location>
</feature>
<dbReference type="Proteomes" id="UP000184245">
    <property type="component" value="Unassembled WGS sequence"/>
</dbReference>
<dbReference type="InterPro" id="IPR023299">
    <property type="entry name" value="ATPase_P-typ_cyto_dom_N"/>
</dbReference>
<keyword evidence="3" id="KW-1278">Translocase</keyword>
<dbReference type="GO" id="GO:0005524">
    <property type="term" value="F:ATP binding"/>
    <property type="evidence" value="ECO:0007669"/>
    <property type="project" value="InterPro"/>
</dbReference>
<dbReference type="SUPFAM" id="SSF81653">
    <property type="entry name" value="Calcium ATPase, transduction domain A"/>
    <property type="match status" value="1"/>
</dbReference>
<gene>
    <name evidence="9" type="ORF">SAMN02745158_03924</name>
</gene>
<dbReference type="EMBL" id="FQVI01000032">
    <property type="protein sequence ID" value="SHF48496.1"/>
    <property type="molecule type" value="Genomic_DNA"/>
</dbReference>
<dbReference type="NCBIfam" id="TIGR01494">
    <property type="entry name" value="ATPase_P-type"/>
    <property type="match status" value="2"/>
</dbReference>
<keyword evidence="4 7" id="KW-1133">Transmembrane helix</keyword>
<evidence type="ECO:0000256" key="3">
    <source>
        <dbReference type="ARBA" id="ARBA00022967"/>
    </source>
</evidence>
<dbReference type="PANTHER" id="PTHR42861">
    <property type="entry name" value="CALCIUM-TRANSPORTING ATPASE"/>
    <property type="match status" value="1"/>
</dbReference>
<comment type="subcellular location">
    <subcellularLocation>
        <location evidence="1">Membrane</location>
        <topology evidence="1">Multi-pass membrane protein</topology>
    </subcellularLocation>
</comment>
<dbReference type="SFLD" id="SFLDS00003">
    <property type="entry name" value="Haloacid_Dehalogenase"/>
    <property type="match status" value="1"/>
</dbReference>
<dbReference type="Gene3D" id="1.20.1110.10">
    <property type="entry name" value="Calcium-transporting ATPase, transmembrane domain"/>
    <property type="match status" value="1"/>
</dbReference>
<dbReference type="InterPro" id="IPR018303">
    <property type="entry name" value="ATPase_P-typ_P_site"/>
</dbReference>
<dbReference type="InterPro" id="IPR044492">
    <property type="entry name" value="P_typ_ATPase_HD_dom"/>
</dbReference>
<dbReference type="SUPFAM" id="SSF81660">
    <property type="entry name" value="Metal cation-transporting ATPase, ATP-binding domain N"/>
    <property type="match status" value="1"/>
</dbReference>
<evidence type="ECO:0000256" key="7">
    <source>
        <dbReference type="SAM" id="Phobius"/>
    </source>
</evidence>
<reference evidence="9 10" key="1">
    <citation type="submission" date="2016-11" db="EMBL/GenBank/DDBJ databases">
        <authorList>
            <person name="Jaros S."/>
            <person name="Januszkiewicz K."/>
            <person name="Wedrychowicz H."/>
        </authorList>
    </citation>
    <scope>NUCLEOTIDE SEQUENCE [LARGE SCALE GENOMIC DNA]</scope>
    <source>
        <strain evidence="9 10">DSM 17459</strain>
    </source>
</reference>
<dbReference type="InterPro" id="IPR059000">
    <property type="entry name" value="ATPase_P-type_domA"/>
</dbReference>
<feature type="transmembrane region" description="Helical" evidence="7">
    <location>
        <begin position="767"/>
        <end position="787"/>
    </location>
</feature>
<feature type="domain" description="P-type ATPase A" evidence="8">
    <location>
        <begin position="118"/>
        <end position="215"/>
    </location>
</feature>
<name>A0A1M5C1E9_9CLOT</name>
<feature type="compositionally biased region" description="Basic and acidic residues" evidence="6">
    <location>
        <begin position="40"/>
        <end position="51"/>
    </location>
</feature>
<dbReference type="InterPro" id="IPR008250">
    <property type="entry name" value="ATPase_P-typ_transduc_dom_A_sf"/>
</dbReference>
<dbReference type="STRING" id="1122155.SAMN02745158_03924"/>
<protein>
    <submittedName>
        <fullName evidence="9">Cation-transporting ATPase E</fullName>
    </submittedName>
</protein>
<dbReference type="PRINTS" id="PR00120">
    <property type="entry name" value="HATPASE"/>
</dbReference>
<dbReference type="SUPFAM" id="SSF56784">
    <property type="entry name" value="HAD-like"/>
    <property type="match status" value="1"/>
</dbReference>
<dbReference type="PROSITE" id="PS00154">
    <property type="entry name" value="ATPASE_E1_E2"/>
    <property type="match status" value="1"/>
</dbReference>
<feature type="transmembrane region" description="Helical" evidence="7">
    <location>
        <begin position="611"/>
        <end position="633"/>
    </location>
</feature>
<feature type="transmembrane region" description="Helical" evidence="7">
    <location>
        <begin position="736"/>
        <end position="755"/>
    </location>
</feature>
<accession>A0A1M5C1E9</accession>
<dbReference type="PRINTS" id="PR00119">
    <property type="entry name" value="CATATPASE"/>
</dbReference>
<organism evidence="9 10">
    <name type="scientific">Lactonifactor longoviformis DSM 17459</name>
    <dbReference type="NCBI Taxonomy" id="1122155"/>
    <lineage>
        <taxon>Bacteria</taxon>
        <taxon>Bacillati</taxon>
        <taxon>Bacillota</taxon>
        <taxon>Clostridia</taxon>
        <taxon>Eubacteriales</taxon>
        <taxon>Clostridiaceae</taxon>
        <taxon>Lactonifactor</taxon>
    </lineage>
</organism>
<sequence length="811" mass="90302">MRTNLQKRQMSTMEETKDSTLIQPDLRRGLTSEQVRQRKKDGLQNEQEDKNSKSIKQIVRDNLMTFFNLINIILAGLVIFVGSFKNLLFMGIVICNTGIGIFQEIRAKKTLDKLSLITATKVKAVRDGKQREIPVEEVVLDDIMLLGAGNQICADATVREGMLEVNESLISGESDIIVKRQGDQLFSGSFVVSGQAMVQVIHVGTENFSYKIMSEARAFKKHKSELQKSIDVILKIIGILIIPLGVGMFYSQYAVAHASFGDAVVNMVAAVLGMIPEGLVLLTSIALAVGVIHLGKHNTLVHELFCIETLARVDVLCLDKTGTLTEGRMKVEDVIPLEEVPVDEILGNMLHCLKDNNATFMAMKEYFPDRADYTAVHTIPFSSARKYSGASFQGKGTYLIGAYEFMFPQEKEEDSLKYQIDQHTRKGIRVLVLAHSEEIAEENELPEDMIPCAIILLSDIIREDARETLKYFADRDVRLMVISGDNPATVANIAKKAGLADADSYVDATTLESDAALEAAVEKYHIFGRVTPEQKKKIVLVLKKQKHIVAMTGDGVNDVLALKEADCSIAMAAGSDAAKNCSNLVLLDSNFSSMPYIVKEGRRVINNIQSAASLFLVKTIFSLVLSIFTLIFAWQYPFIPIQLSVISMCGVGIPTFILALEPNFNRVRGDFLRNVLQNALTGALTIVAEVILITILCGYLKSGTAVRSTMCVLATGVVSLYMIRKVYPLQSKLRKAVYYAMFGMFFCCLFVLPALFSVENIPFREMIVLLLLLIFTPYLIDGIYGAMEGVKSWWRKMRVKWKEREHWKPDS</sequence>
<evidence type="ECO:0000259" key="8">
    <source>
        <dbReference type="Pfam" id="PF00122"/>
    </source>
</evidence>
<dbReference type="SUPFAM" id="SSF81665">
    <property type="entry name" value="Calcium ATPase, transmembrane domain M"/>
    <property type="match status" value="1"/>
</dbReference>
<dbReference type="Pfam" id="PF00702">
    <property type="entry name" value="Hydrolase"/>
    <property type="match status" value="1"/>
</dbReference>
<keyword evidence="5 7" id="KW-0472">Membrane</keyword>
<keyword evidence="2 7" id="KW-0812">Transmembrane</keyword>
<feature type="transmembrane region" description="Helical" evidence="7">
    <location>
        <begin position="639"/>
        <end position="660"/>
    </location>
</feature>
<dbReference type="InterPro" id="IPR001757">
    <property type="entry name" value="P_typ_ATPase"/>
</dbReference>
<proteinExistence type="predicted"/>
<dbReference type="AlphaFoldDB" id="A0A1M5C1E9"/>
<evidence type="ECO:0000256" key="4">
    <source>
        <dbReference type="ARBA" id="ARBA00022989"/>
    </source>
</evidence>
<evidence type="ECO:0000313" key="10">
    <source>
        <dbReference type="Proteomes" id="UP000184245"/>
    </source>
</evidence>
<feature type="transmembrane region" description="Helical" evidence="7">
    <location>
        <begin position="263"/>
        <end position="292"/>
    </location>
</feature>
<dbReference type="GO" id="GO:0016887">
    <property type="term" value="F:ATP hydrolysis activity"/>
    <property type="evidence" value="ECO:0007669"/>
    <property type="project" value="InterPro"/>
</dbReference>
<dbReference type="Gene3D" id="2.70.150.10">
    <property type="entry name" value="Calcium-transporting ATPase, cytoplasmic transduction domain A"/>
    <property type="match status" value="1"/>
</dbReference>
<feature type="transmembrane region" description="Helical" evidence="7">
    <location>
        <begin position="87"/>
        <end position="105"/>
    </location>
</feature>
<evidence type="ECO:0000313" key="9">
    <source>
        <dbReference type="EMBL" id="SHF48496.1"/>
    </source>
</evidence>
<keyword evidence="10" id="KW-1185">Reference proteome</keyword>
<dbReference type="CDD" id="cd02609">
    <property type="entry name" value="P-type_ATPase"/>
    <property type="match status" value="1"/>
</dbReference>
<dbReference type="InterPro" id="IPR023298">
    <property type="entry name" value="ATPase_P-typ_TM_dom_sf"/>
</dbReference>
<dbReference type="Gene3D" id="3.40.50.1000">
    <property type="entry name" value="HAD superfamily/HAD-like"/>
    <property type="match status" value="1"/>
</dbReference>
<evidence type="ECO:0000256" key="2">
    <source>
        <dbReference type="ARBA" id="ARBA00022692"/>
    </source>
</evidence>
<dbReference type="Pfam" id="PF00122">
    <property type="entry name" value="E1-E2_ATPase"/>
    <property type="match status" value="1"/>
</dbReference>
<evidence type="ECO:0000256" key="1">
    <source>
        <dbReference type="ARBA" id="ARBA00004141"/>
    </source>
</evidence>
<dbReference type="GO" id="GO:0016020">
    <property type="term" value="C:membrane"/>
    <property type="evidence" value="ECO:0007669"/>
    <property type="project" value="UniProtKB-SubCell"/>
</dbReference>